<organism evidence="2 3">
    <name type="scientific">Nocardia alba</name>
    <dbReference type="NCBI Taxonomy" id="225051"/>
    <lineage>
        <taxon>Bacteria</taxon>
        <taxon>Bacillati</taxon>
        <taxon>Actinomycetota</taxon>
        <taxon>Actinomycetes</taxon>
        <taxon>Mycobacteriales</taxon>
        <taxon>Nocardiaceae</taxon>
        <taxon>Nocardia</taxon>
    </lineage>
</organism>
<dbReference type="EMBL" id="SMFR01000002">
    <property type="protein sequence ID" value="TCJ97568.1"/>
    <property type="molecule type" value="Genomic_DNA"/>
</dbReference>
<evidence type="ECO:0000313" key="3">
    <source>
        <dbReference type="Proteomes" id="UP000294856"/>
    </source>
</evidence>
<dbReference type="Proteomes" id="UP000294856">
    <property type="component" value="Unassembled WGS sequence"/>
</dbReference>
<proteinExistence type="predicted"/>
<evidence type="ECO:0000313" key="2">
    <source>
        <dbReference type="EMBL" id="TCJ97568.1"/>
    </source>
</evidence>
<comment type="caution">
    <text evidence="2">The sequence shown here is derived from an EMBL/GenBank/DDBJ whole genome shotgun (WGS) entry which is preliminary data.</text>
</comment>
<accession>A0A4R1FXN4</accession>
<gene>
    <name evidence="2" type="ORF">DFR71_3612</name>
</gene>
<dbReference type="AlphaFoldDB" id="A0A4R1FXN4"/>
<sequence length="86" mass="8969">MHPGSGEASDRGKQPLRQPKDPALTSAITDALGAAGAILADRVRADLPHSPRPVFGFYDFDALGHALAAGGTGVFFAPFDYDEMVA</sequence>
<dbReference type="STRING" id="1210063.GCA_001612665_01272"/>
<name>A0A4R1FXN4_9NOCA</name>
<feature type="region of interest" description="Disordered" evidence="1">
    <location>
        <begin position="1"/>
        <end position="22"/>
    </location>
</feature>
<protein>
    <submittedName>
        <fullName evidence="2">Uncharacterized protein</fullName>
    </submittedName>
</protein>
<reference evidence="2 3" key="1">
    <citation type="submission" date="2019-03" db="EMBL/GenBank/DDBJ databases">
        <title>Genomic Encyclopedia of Type Strains, Phase IV (KMG-IV): sequencing the most valuable type-strain genomes for metagenomic binning, comparative biology and taxonomic classification.</title>
        <authorList>
            <person name="Goeker M."/>
        </authorList>
    </citation>
    <scope>NUCLEOTIDE SEQUENCE [LARGE SCALE GENOMIC DNA]</scope>
    <source>
        <strain evidence="2 3">DSM 44684</strain>
    </source>
</reference>
<evidence type="ECO:0000256" key="1">
    <source>
        <dbReference type="SAM" id="MobiDB-lite"/>
    </source>
</evidence>
<keyword evidence="3" id="KW-1185">Reference proteome</keyword>